<evidence type="ECO:0000313" key="3">
    <source>
        <dbReference type="Proteomes" id="UP000191153"/>
    </source>
</evidence>
<reference evidence="2 3" key="1">
    <citation type="submission" date="2017-02" db="EMBL/GenBank/DDBJ databases">
        <authorList>
            <person name="Peterson S.W."/>
        </authorList>
    </citation>
    <scope>NUCLEOTIDE SEQUENCE [LARGE SCALE GENOMIC DNA]</scope>
    <source>
        <strain evidence="2 3">ATCC 700028</strain>
    </source>
</reference>
<dbReference type="Proteomes" id="UP000191153">
    <property type="component" value="Unassembled WGS sequence"/>
</dbReference>
<dbReference type="Pfam" id="PF11307">
    <property type="entry name" value="DUF3109"/>
    <property type="match status" value="1"/>
</dbReference>
<comment type="similarity">
    <text evidence="1">Belongs to the Rv0495c family.</text>
</comment>
<dbReference type="RefSeq" id="WP_078694831.1">
    <property type="nucleotide sequence ID" value="NZ_FUWX01000028.1"/>
</dbReference>
<dbReference type="AlphaFoldDB" id="A0A1T4QPJ3"/>
<accession>A0A1T4QPJ3</accession>
<dbReference type="OrthoDB" id="92741at2"/>
<evidence type="ECO:0000313" key="2">
    <source>
        <dbReference type="EMBL" id="SKA05683.1"/>
    </source>
</evidence>
<keyword evidence="3" id="KW-1185">Reference proteome</keyword>
<evidence type="ECO:0000256" key="1">
    <source>
        <dbReference type="ARBA" id="ARBA00093770"/>
    </source>
</evidence>
<gene>
    <name evidence="2" type="ORF">SAMN02745174_02407</name>
</gene>
<name>A0A1T4QPJ3_9FUSO</name>
<sequence length="285" mass="33544">MKYFLFLNHPKGEKIYKLSEKREYILREYFKSVNTITMPLEIEGKVYDCVVDYTVFSNLANFDCFNCQDPCCADNPSIYSNETRNLILNNLELYNTLTKNIEILNENEYSFEEIINHIKTSPLMVPEETVEEEISLCTCSFKPNNKSTLCSIHSICLKNNMSTEEIISSKPLVCNLWPLDIIAEDDLSKLYITLPDDFTTGFTIEDYYDTPCINKELTKSSTFRRKNPEGFYEKDYVPVLIAYKETLIHIFGKEFYEKIKENLLKENLLYPEDFQEYKEQIFKNI</sequence>
<dbReference type="InterPro" id="IPR021458">
    <property type="entry name" value="Rv0495c"/>
</dbReference>
<protein>
    <submittedName>
        <fullName evidence="2">Uncharacterized protein</fullName>
    </submittedName>
</protein>
<dbReference type="EMBL" id="FUWX01000028">
    <property type="protein sequence ID" value="SKA05683.1"/>
    <property type="molecule type" value="Genomic_DNA"/>
</dbReference>
<organism evidence="2 3">
    <name type="scientific">Cetobacterium ceti</name>
    <dbReference type="NCBI Taxonomy" id="180163"/>
    <lineage>
        <taxon>Bacteria</taxon>
        <taxon>Fusobacteriati</taxon>
        <taxon>Fusobacteriota</taxon>
        <taxon>Fusobacteriia</taxon>
        <taxon>Fusobacteriales</taxon>
        <taxon>Fusobacteriaceae</taxon>
        <taxon>Cetobacterium</taxon>
    </lineage>
</organism>
<proteinExistence type="inferred from homology"/>
<dbReference type="STRING" id="180163.SAMN02745174_02407"/>